<feature type="transmembrane region" description="Helical" evidence="1">
    <location>
        <begin position="131"/>
        <end position="148"/>
    </location>
</feature>
<keyword evidence="1" id="KW-0812">Transmembrane</keyword>
<evidence type="ECO:0000256" key="1">
    <source>
        <dbReference type="SAM" id="Phobius"/>
    </source>
</evidence>
<dbReference type="OrthoDB" id="200948at2759"/>
<organism evidence="4 5">
    <name type="scientific">Zancudomyces culisetae</name>
    <name type="common">Gut fungus</name>
    <name type="synonym">Smittium culisetae</name>
    <dbReference type="NCBI Taxonomy" id="1213189"/>
    <lineage>
        <taxon>Eukaryota</taxon>
        <taxon>Fungi</taxon>
        <taxon>Fungi incertae sedis</taxon>
        <taxon>Zoopagomycota</taxon>
        <taxon>Kickxellomycotina</taxon>
        <taxon>Harpellomycetes</taxon>
        <taxon>Harpellales</taxon>
        <taxon>Legeriomycetaceae</taxon>
        <taxon>Zancudomyces</taxon>
    </lineage>
</organism>
<proteinExistence type="predicted"/>
<keyword evidence="1" id="KW-1133">Transmembrane helix</keyword>
<dbReference type="GO" id="GO:0016020">
    <property type="term" value="C:membrane"/>
    <property type="evidence" value="ECO:0007669"/>
    <property type="project" value="GOC"/>
</dbReference>
<accession>A0A1R1PS17</accession>
<dbReference type="GO" id="GO:0042284">
    <property type="term" value="F:sphingolipid delta-4 desaturase activity"/>
    <property type="evidence" value="ECO:0007669"/>
    <property type="project" value="TreeGrafter"/>
</dbReference>
<dbReference type="GO" id="GO:0046513">
    <property type="term" value="P:ceramide biosynthetic process"/>
    <property type="evidence" value="ECO:0007669"/>
    <property type="project" value="TreeGrafter"/>
</dbReference>
<evidence type="ECO:0000313" key="5">
    <source>
        <dbReference type="Proteomes" id="UP000188320"/>
    </source>
</evidence>
<feature type="domain" description="Fatty acid desaturase" evidence="2">
    <location>
        <begin position="94"/>
        <end position="309"/>
    </location>
</feature>
<dbReference type="Pfam" id="PF08557">
    <property type="entry name" value="Lipid_DES"/>
    <property type="match status" value="1"/>
</dbReference>
<dbReference type="PANTHER" id="PTHR12879">
    <property type="entry name" value="SPHINGOLIPID DELTA 4 DESATURASE/C-4 HYDROXYLASE PROTEIN DES2"/>
    <property type="match status" value="1"/>
</dbReference>
<sequence length="385" mass="44732">MTQEEPSTQKLDTRHPLYLGHWTRSIPGIDKDTRIDKCDEPHLKRKATIMQKYPEIINYSGYDIITLYITLAAVSAQILSAYYFGNIFSGSNLMFVFFSYAIGATISAMFSGIFHEVSHNAVLETILQNRFVGLLANIPMLVPIGMSFKRYHLEHHSYQGVRGYDPDLPMEWEVKLIHNNPLSKVLWLMMYSVMYVVRGLALNKPMRKWEAINIVWTIMCDVALYFVVGPKGMLYLLLSVFFGYGLHYGAAHFIQEHYTFADGQETYDYYGSGNLLYMNIGYHNEHHDFLSVPWTKLPAVKNMADEFYSSLNYHTSWWKVIYMFITCSILAPQSRVERNYDDFIAYRKKFKINPEPVPDNLKPGVDLSTIKEKLDNEYRKLMSNN</sequence>
<dbReference type="Pfam" id="PF00487">
    <property type="entry name" value="FA_desaturase"/>
    <property type="match status" value="1"/>
</dbReference>
<evidence type="ECO:0000259" key="2">
    <source>
        <dbReference type="Pfam" id="PF00487"/>
    </source>
</evidence>
<dbReference type="InterPro" id="IPR013866">
    <property type="entry name" value="Sphingolipid_d4-desaturase_N"/>
</dbReference>
<comment type="caution">
    <text evidence="4">The sequence shown here is derived from an EMBL/GenBank/DDBJ whole genome shotgun (WGS) entry which is preliminary data.</text>
</comment>
<name>A0A1R1PS17_ZANCU</name>
<feature type="transmembrane region" description="Helical" evidence="1">
    <location>
        <begin position="185"/>
        <end position="202"/>
    </location>
</feature>
<dbReference type="InterPro" id="IPR005804">
    <property type="entry name" value="FA_desaturase_dom"/>
</dbReference>
<evidence type="ECO:0000259" key="3">
    <source>
        <dbReference type="Pfam" id="PF08557"/>
    </source>
</evidence>
<feature type="transmembrane region" description="Helical" evidence="1">
    <location>
        <begin position="91"/>
        <end position="110"/>
    </location>
</feature>
<evidence type="ECO:0000313" key="4">
    <source>
        <dbReference type="EMBL" id="OMH83683.1"/>
    </source>
</evidence>
<dbReference type="PANTHER" id="PTHR12879:SF8">
    <property type="entry name" value="SPHINGOLIPID DELTA(4)-DESATURASE DES1"/>
    <property type="match status" value="1"/>
</dbReference>
<reference evidence="5" key="1">
    <citation type="submission" date="2017-01" db="EMBL/GenBank/DDBJ databases">
        <authorList>
            <person name="Wang Y."/>
            <person name="White M."/>
            <person name="Kvist S."/>
            <person name="Moncalvo J.-M."/>
        </authorList>
    </citation>
    <scope>NUCLEOTIDE SEQUENCE [LARGE SCALE GENOMIC DNA]</scope>
    <source>
        <strain evidence="5">COL-18-3</strain>
    </source>
</reference>
<dbReference type="Proteomes" id="UP000188320">
    <property type="component" value="Unassembled WGS sequence"/>
</dbReference>
<keyword evidence="5" id="KW-1185">Reference proteome</keyword>
<dbReference type="AlphaFoldDB" id="A0A1R1PS17"/>
<dbReference type="EMBL" id="LSSK01000333">
    <property type="protein sequence ID" value="OMH83683.1"/>
    <property type="molecule type" value="Genomic_DNA"/>
</dbReference>
<feature type="transmembrane region" description="Helical" evidence="1">
    <location>
        <begin position="65"/>
        <end position="85"/>
    </location>
</feature>
<feature type="domain" description="Sphingolipid delta4-desaturase N-terminal" evidence="3">
    <location>
        <begin position="39"/>
        <end position="63"/>
    </location>
</feature>
<gene>
    <name evidence="4" type="ORF">AX774_g2810</name>
</gene>
<protein>
    <submittedName>
        <fullName evidence="4">Sphingolipid delta(4)-desaturase DES1</fullName>
    </submittedName>
</protein>
<keyword evidence="1" id="KW-0472">Membrane</keyword>